<dbReference type="EMBL" id="RDQH01000330">
    <property type="protein sequence ID" value="RXI01282.1"/>
    <property type="molecule type" value="Genomic_DNA"/>
</dbReference>
<evidence type="ECO:0000313" key="3">
    <source>
        <dbReference type="Proteomes" id="UP000290289"/>
    </source>
</evidence>
<dbReference type="Proteomes" id="UP000290289">
    <property type="component" value="Chromosome 4"/>
</dbReference>
<keyword evidence="3" id="KW-1185">Reference proteome</keyword>
<keyword evidence="1" id="KW-0472">Membrane</keyword>
<gene>
    <name evidence="2" type="ORF">DVH24_001516</name>
</gene>
<proteinExistence type="predicted"/>
<dbReference type="AlphaFoldDB" id="A0A498K7F7"/>
<accession>A0A498K7F7</accession>
<reference evidence="2 3" key="1">
    <citation type="submission" date="2018-10" db="EMBL/GenBank/DDBJ databases">
        <title>A high-quality apple genome assembly.</title>
        <authorList>
            <person name="Hu J."/>
        </authorList>
    </citation>
    <scope>NUCLEOTIDE SEQUENCE [LARGE SCALE GENOMIC DNA]</scope>
    <source>
        <strain evidence="3">cv. HFTH1</strain>
        <tissue evidence="2">Young leaf</tissue>
    </source>
</reference>
<protein>
    <submittedName>
        <fullName evidence="2">Uncharacterized protein</fullName>
    </submittedName>
</protein>
<keyword evidence="1" id="KW-0812">Transmembrane</keyword>
<sequence length="122" mass="14487">MPNHAMACFKIPVGTCKEMERVISQFWWRGQSMKKGFGLGMNSIHMEHYGWTFLKFKEARNVLQIWRNQIMTWRIRNRLKRRNIILTNLILSNIIQTNLILSYPILILSYLISSCKGDSFSY</sequence>
<evidence type="ECO:0000313" key="2">
    <source>
        <dbReference type="EMBL" id="RXI01282.1"/>
    </source>
</evidence>
<comment type="caution">
    <text evidence="2">The sequence shown here is derived from an EMBL/GenBank/DDBJ whole genome shotgun (WGS) entry which is preliminary data.</text>
</comment>
<organism evidence="2 3">
    <name type="scientific">Malus domestica</name>
    <name type="common">Apple</name>
    <name type="synonym">Pyrus malus</name>
    <dbReference type="NCBI Taxonomy" id="3750"/>
    <lineage>
        <taxon>Eukaryota</taxon>
        <taxon>Viridiplantae</taxon>
        <taxon>Streptophyta</taxon>
        <taxon>Embryophyta</taxon>
        <taxon>Tracheophyta</taxon>
        <taxon>Spermatophyta</taxon>
        <taxon>Magnoliopsida</taxon>
        <taxon>eudicotyledons</taxon>
        <taxon>Gunneridae</taxon>
        <taxon>Pentapetalae</taxon>
        <taxon>rosids</taxon>
        <taxon>fabids</taxon>
        <taxon>Rosales</taxon>
        <taxon>Rosaceae</taxon>
        <taxon>Amygdaloideae</taxon>
        <taxon>Maleae</taxon>
        <taxon>Malus</taxon>
    </lineage>
</organism>
<keyword evidence="1" id="KW-1133">Transmembrane helix</keyword>
<evidence type="ECO:0000256" key="1">
    <source>
        <dbReference type="SAM" id="Phobius"/>
    </source>
</evidence>
<name>A0A498K7F7_MALDO</name>
<feature type="transmembrane region" description="Helical" evidence="1">
    <location>
        <begin position="84"/>
        <end position="112"/>
    </location>
</feature>